<dbReference type="CDD" id="cd15831">
    <property type="entry name" value="BTAD"/>
    <property type="match status" value="1"/>
</dbReference>
<dbReference type="RefSeq" id="WP_114033188.1">
    <property type="nucleotide sequence ID" value="NZ_QOIL01000027.1"/>
</dbReference>
<accession>A0A367EYS4</accession>
<protein>
    <recommendedName>
        <fullName evidence="6">OmpR/PhoB-type domain-containing protein</fullName>
    </recommendedName>
</protein>
<sequence length="298" mass="33092">MYPGLIRYETVAKQQAEVRMSEIGFRVLGPLHVCNDDRRLHLKSPRQQVVLAALLLNANRLVPVESLIKAVWDDGPPEGARHQIQNCASMLRRRIRDVGVSEVEIIGYPVGYTMHVSECRLDATVFDRQVAEGRELAAAGRIAMAAGRLRSALSLWLGAPLAGVPGRIMQQEAARLAERRLSAQEDWIDLEMAVGGSAQVTAELYRLVGEHPFRERLRAQLMLSLYRSGRTAEALAVYRQTWQLFADELGLEPSPVLKGLEMAILRGDPALWRTSPARDPFDGEARVEYPIGAYGGMA</sequence>
<comment type="similarity">
    <text evidence="1">Belongs to the AfsR/DnrI/RedD regulatory family.</text>
</comment>
<evidence type="ECO:0000313" key="7">
    <source>
        <dbReference type="EMBL" id="RCG22829.1"/>
    </source>
</evidence>
<dbReference type="PROSITE" id="PS51755">
    <property type="entry name" value="OMPR_PHOB"/>
    <property type="match status" value="1"/>
</dbReference>
<dbReference type="SUPFAM" id="SSF46894">
    <property type="entry name" value="C-terminal effector domain of the bipartite response regulators"/>
    <property type="match status" value="1"/>
</dbReference>
<organism evidence="7 8">
    <name type="scientific">Sphaerisporangium album</name>
    <dbReference type="NCBI Taxonomy" id="509200"/>
    <lineage>
        <taxon>Bacteria</taxon>
        <taxon>Bacillati</taxon>
        <taxon>Actinomycetota</taxon>
        <taxon>Actinomycetes</taxon>
        <taxon>Streptosporangiales</taxon>
        <taxon>Streptosporangiaceae</taxon>
        <taxon>Sphaerisporangium</taxon>
    </lineage>
</organism>
<feature type="domain" description="OmpR/PhoB-type" evidence="6">
    <location>
        <begin position="15"/>
        <end position="116"/>
    </location>
</feature>
<dbReference type="InterPro" id="IPR001867">
    <property type="entry name" value="OmpR/PhoB-type_DNA-bd"/>
</dbReference>
<keyword evidence="3 5" id="KW-0238">DNA-binding</keyword>
<dbReference type="Proteomes" id="UP000253094">
    <property type="component" value="Unassembled WGS sequence"/>
</dbReference>
<evidence type="ECO:0000256" key="4">
    <source>
        <dbReference type="ARBA" id="ARBA00023163"/>
    </source>
</evidence>
<dbReference type="Pfam" id="PF00486">
    <property type="entry name" value="Trans_reg_C"/>
    <property type="match status" value="1"/>
</dbReference>
<dbReference type="GO" id="GO:0006355">
    <property type="term" value="P:regulation of DNA-templated transcription"/>
    <property type="evidence" value="ECO:0007669"/>
    <property type="project" value="InterPro"/>
</dbReference>
<dbReference type="PANTHER" id="PTHR35807:SF1">
    <property type="entry name" value="TRANSCRIPTIONAL REGULATOR REDD"/>
    <property type="match status" value="1"/>
</dbReference>
<dbReference type="GO" id="GO:0000160">
    <property type="term" value="P:phosphorelay signal transduction system"/>
    <property type="evidence" value="ECO:0007669"/>
    <property type="project" value="InterPro"/>
</dbReference>
<keyword evidence="4" id="KW-0804">Transcription</keyword>
<evidence type="ECO:0000313" key="8">
    <source>
        <dbReference type="Proteomes" id="UP000253094"/>
    </source>
</evidence>
<dbReference type="Pfam" id="PF03704">
    <property type="entry name" value="BTAD"/>
    <property type="match status" value="1"/>
</dbReference>
<reference evidence="7 8" key="1">
    <citation type="submission" date="2018-06" db="EMBL/GenBank/DDBJ databases">
        <title>Sphaerisporangium craniellae sp. nov., isolated from a marine sponge in the South China Sea.</title>
        <authorList>
            <person name="Li L."/>
        </authorList>
    </citation>
    <scope>NUCLEOTIDE SEQUENCE [LARGE SCALE GENOMIC DNA]</scope>
    <source>
        <strain evidence="7 8">CCTCC AA 208026</strain>
    </source>
</reference>
<dbReference type="OrthoDB" id="4054020at2"/>
<evidence type="ECO:0000256" key="1">
    <source>
        <dbReference type="ARBA" id="ARBA00005820"/>
    </source>
</evidence>
<comment type="caution">
    <text evidence="7">The sequence shown here is derived from an EMBL/GenBank/DDBJ whole genome shotgun (WGS) entry which is preliminary data.</text>
</comment>
<evidence type="ECO:0000259" key="6">
    <source>
        <dbReference type="PROSITE" id="PS51755"/>
    </source>
</evidence>
<feature type="DNA-binding region" description="OmpR/PhoB-type" evidence="5">
    <location>
        <begin position="15"/>
        <end position="116"/>
    </location>
</feature>
<dbReference type="GO" id="GO:0003677">
    <property type="term" value="F:DNA binding"/>
    <property type="evidence" value="ECO:0007669"/>
    <property type="project" value="UniProtKB-UniRule"/>
</dbReference>
<dbReference type="SMART" id="SM01043">
    <property type="entry name" value="BTAD"/>
    <property type="match status" value="1"/>
</dbReference>
<dbReference type="SUPFAM" id="SSF48452">
    <property type="entry name" value="TPR-like"/>
    <property type="match status" value="1"/>
</dbReference>
<dbReference type="Gene3D" id="1.10.10.10">
    <property type="entry name" value="Winged helix-like DNA-binding domain superfamily/Winged helix DNA-binding domain"/>
    <property type="match status" value="1"/>
</dbReference>
<dbReference type="InterPro" id="IPR036388">
    <property type="entry name" value="WH-like_DNA-bd_sf"/>
</dbReference>
<dbReference type="InterPro" id="IPR051677">
    <property type="entry name" value="AfsR-DnrI-RedD_regulator"/>
</dbReference>
<proteinExistence type="inferred from homology"/>
<dbReference type="SMART" id="SM00862">
    <property type="entry name" value="Trans_reg_C"/>
    <property type="match status" value="1"/>
</dbReference>
<evidence type="ECO:0000256" key="5">
    <source>
        <dbReference type="PROSITE-ProRule" id="PRU01091"/>
    </source>
</evidence>
<dbReference type="Gene3D" id="1.25.40.10">
    <property type="entry name" value="Tetratricopeptide repeat domain"/>
    <property type="match status" value="1"/>
</dbReference>
<dbReference type="InterPro" id="IPR011990">
    <property type="entry name" value="TPR-like_helical_dom_sf"/>
</dbReference>
<dbReference type="InterPro" id="IPR005158">
    <property type="entry name" value="BTAD"/>
</dbReference>
<name>A0A367EYS4_9ACTN</name>
<dbReference type="EMBL" id="QOIL01000027">
    <property type="protein sequence ID" value="RCG22829.1"/>
    <property type="molecule type" value="Genomic_DNA"/>
</dbReference>
<dbReference type="PANTHER" id="PTHR35807">
    <property type="entry name" value="TRANSCRIPTIONAL REGULATOR REDD-RELATED"/>
    <property type="match status" value="1"/>
</dbReference>
<keyword evidence="8" id="KW-1185">Reference proteome</keyword>
<evidence type="ECO:0000256" key="3">
    <source>
        <dbReference type="ARBA" id="ARBA00023125"/>
    </source>
</evidence>
<keyword evidence="2" id="KW-0805">Transcription regulation</keyword>
<evidence type="ECO:0000256" key="2">
    <source>
        <dbReference type="ARBA" id="ARBA00023015"/>
    </source>
</evidence>
<dbReference type="InterPro" id="IPR016032">
    <property type="entry name" value="Sig_transdc_resp-reg_C-effctor"/>
</dbReference>
<dbReference type="AlphaFoldDB" id="A0A367EYS4"/>
<gene>
    <name evidence="7" type="ORF">DQ384_35155</name>
</gene>